<proteinExistence type="predicted"/>
<protein>
    <submittedName>
        <fullName evidence="2">Uncharacterized protein</fullName>
    </submittedName>
</protein>
<dbReference type="AlphaFoldDB" id="K2N7T3"/>
<evidence type="ECO:0000313" key="2">
    <source>
        <dbReference type="EMBL" id="EKF30806.1"/>
    </source>
</evidence>
<name>K2N7T3_TRYCR</name>
<reference evidence="2 3" key="1">
    <citation type="journal article" date="2012" name="BMC Genomics">
        <title>Comparative genomic analysis of human infective Trypanosoma cruzi lineages with the bat-restricted subspecies T. cruzi marinkellei.</title>
        <authorList>
            <person name="Franzen O."/>
            <person name="Talavera-Lopez C."/>
            <person name="Ochaya S."/>
            <person name="Butler C.E."/>
            <person name="Messenger L.A."/>
            <person name="Lewis M.D."/>
            <person name="Llewellyn M.S."/>
            <person name="Marinkelle C.J."/>
            <person name="Tyler K.M."/>
            <person name="Miles M.A."/>
            <person name="Andersson B."/>
        </authorList>
    </citation>
    <scope>NUCLEOTIDE SEQUENCE [LARGE SCALE GENOMIC DNA]</scope>
    <source>
        <strain evidence="2 3">B7</strain>
    </source>
</reference>
<sequence>MSLVLRVPGLLLLEEEVQVLLAIPLLLLLMVNMVLQCVPLRKLILHIAGVMGQRGPQAVIYPTQRKNPQEENSRRLHLWLTTPRHPTYRQKRHPTLNTHNKKKNKRKRKKKKKKKFMKRSNKMMRYKSNNISSISTPRKMARNRRKIKLPLLQMSPQRQATVTAAPRSRTPPPLFCFCLLRVRLLLLWWPRESEGERAVHRPHTHSFFTLSVSVCPLAWALALTSPYEAHT</sequence>
<evidence type="ECO:0000313" key="3">
    <source>
        <dbReference type="Proteomes" id="UP000007350"/>
    </source>
</evidence>
<organism evidence="2 3">
    <name type="scientific">Trypanosoma cruzi marinkellei</name>
    <dbReference type="NCBI Taxonomy" id="85056"/>
    <lineage>
        <taxon>Eukaryota</taxon>
        <taxon>Discoba</taxon>
        <taxon>Euglenozoa</taxon>
        <taxon>Kinetoplastea</taxon>
        <taxon>Metakinetoplastina</taxon>
        <taxon>Trypanosomatida</taxon>
        <taxon>Trypanosomatidae</taxon>
        <taxon>Trypanosoma</taxon>
        <taxon>Schizotrypanum</taxon>
    </lineage>
</organism>
<comment type="caution">
    <text evidence="2">The sequence shown here is derived from an EMBL/GenBank/DDBJ whole genome shotgun (WGS) entry which is preliminary data.</text>
</comment>
<feature type="region of interest" description="Disordered" evidence="1">
    <location>
        <begin position="81"/>
        <end position="119"/>
    </location>
</feature>
<gene>
    <name evidence="2" type="ORF">MOQ_005372</name>
</gene>
<feature type="compositionally biased region" description="Basic residues" evidence="1">
    <location>
        <begin position="86"/>
        <end position="119"/>
    </location>
</feature>
<dbReference type="EMBL" id="AHKC01011469">
    <property type="protein sequence ID" value="EKF30806.1"/>
    <property type="molecule type" value="Genomic_DNA"/>
</dbReference>
<keyword evidence="3" id="KW-1185">Reference proteome</keyword>
<evidence type="ECO:0000256" key="1">
    <source>
        <dbReference type="SAM" id="MobiDB-lite"/>
    </source>
</evidence>
<accession>K2N7T3</accession>
<dbReference type="Proteomes" id="UP000007350">
    <property type="component" value="Unassembled WGS sequence"/>
</dbReference>